<feature type="region of interest" description="Disordered" evidence="10">
    <location>
        <begin position="1"/>
        <end position="116"/>
    </location>
</feature>
<dbReference type="Pfam" id="PF01422">
    <property type="entry name" value="zf-NF-X1"/>
    <property type="match status" value="7"/>
</dbReference>
<keyword evidence="7" id="KW-0805">Transcription regulation</keyword>
<evidence type="ECO:0000256" key="7">
    <source>
        <dbReference type="ARBA" id="ARBA00023015"/>
    </source>
</evidence>
<feature type="compositionally biased region" description="Basic and acidic residues" evidence="10">
    <location>
        <begin position="1105"/>
        <end position="1121"/>
    </location>
</feature>
<feature type="compositionally biased region" description="Basic residues" evidence="10">
    <location>
        <begin position="16"/>
        <end position="26"/>
    </location>
</feature>
<evidence type="ECO:0000256" key="4">
    <source>
        <dbReference type="ARBA" id="ARBA00022737"/>
    </source>
</evidence>
<gene>
    <name evidence="12" type="ORF">CONLIGDRAFT_607856</name>
</gene>
<comment type="subcellular location">
    <subcellularLocation>
        <location evidence="1">Nucleus</location>
    </subcellularLocation>
</comment>
<dbReference type="InParanoid" id="A0A1J7J536"/>
<dbReference type="CDD" id="cd06008">
    <property type="entry name" value="NF-X1-zinc-finger"/>
    <property type="match status" value="5"/>
</dbReference>
<dbReference type="PANTHER" id="PTHR12360">
    <property type="entry name" value="NUCLEAR TRANSCRIPTION FACTOR, X-BOX BINDING 1 NFX1"/>
    <property type="match status" value="1"/>
</dbReference>
<evidence type="ECO:0000256" key="9">
    <source>
        <dbReference type="ARBA" id="ARBA00023242"/>
    </source>
</evidence>
<dbReference type="SUPFAM" id="SSF82708">
    <property type="entry name" value="R3H domain"/>
    <property type="match status" value="1"/>
</dbReference>
<organism evidence="12 13">
    <name type="scientific">Coniochaeta ligniaria NRRL 30616</name>
    <dbReference type="NCBI Taxonomy" id="1408157"/>
    <lineage>
        <taxon>Eukaryota</taxon>
        <taxon>Fungi</taxon>
        <taxon>Dikarya</taxon>
        <taxon>Ascomycota</taxon>
        <taxon>Pezizomycotina</taxon>
        <taxon>Sordariomycetes</taxon>
        <taxon>Sordariomycetidae</taxon>
        <taxon>Coniochaetales</taxon>
        <taxon>Coniochaetaceae</taxon>
        <taxon>Coniochaeta</taxon>
    </lineage>
</organism>
<dbReference type="FunCoup" id="A0A1J7J536">
    <property type="interactions" value="982"/>
</dbReference>
<dbReference type="InterPro" id="IPR000967">
    <property type="entry name" value="Znf_NFX1"/>
</dbReference>
<dbReference type="InterPro" id="IPR034078">
    <property type="entry name" value="NFX1_fam"/>
</dbReference>
<dbReference type="SMART" id="SM00438">
    <property type="entry name" value="ZnF_NFX"/>
    <property type="match status" value="8"/>
</dbReference>
<dbReference type="FunFam" id="3.30.1370.50:FF:000006">
    <property type="entry name" value="NF-X1 finger transcription factor"/>
    <property type="match status" value="1"/>
</dbReference>
<evidence type="ECO:0000256" key="8">
    <source>
        <dbReference type="ARBA" id="ARBA00023163"/>
    </source>
</evidence>
<dbReference type="STRING" id="1408157.A0A1J7J536"/>
<dbReference type="Pfam" id="PF01424">
    <property type="entry name" value="R3H"/>
    <property type="match status" value="1"/>
</dbReference>
<evidence type="ECO:0000256" key="5">
    <source>
        <dbReference type="ARBA" id="ARBA00022771"/>
    </source>
</evidence>
<keyword evidence="9" id="KW-0539">Nucleus</keyword>
<dbReference type="PROSITE" id="PS51061">
    <property type="entry name" value="R3H"/>
    <property type="match status" value="1"/>
</dbReference>
<keyword evidence="6" id="KW-0862">Zinc</keyword>
<keyword evidence="8" id="KW-0804">Transcription</keyword>
<dbReference type="GO" id="GO:0008270">
    <property type="term" value="F:zinc ion binding"/>
    <property type="evidence" value="ECO:0007669"/>
    <property type="project" value="UniProtKB-KW"/>
</dbReference>
<dbReference type="PANTHER" id="PTHR12360:SF12">
    <property type="entry name" value="TRANSCRIPTIONAL REPRESSOR NF-X1"/>
    <property type="match status" value="1"/>
</dbReference>
<dbReference type="AlphaFoldDB" id="A0A1J7J536"/>
<keyword evidence="13" id="KW-1185">Reference proteome</keyword>
<dbReference type="InterPro" id="IPR036867">
    <property type="entry name" value="R3H_dom_sf"/>
</dbReference>
<evidence type="ECO:0000256" key="2">
    <source>
        <dbReference type="ARBA" id="ARBA00007269"/>
    </source>
</evidence>
<dbReference type="Gene3D" id="3.30.1370.50">
    <property type="entry name" value="R3H-like domain"/>
    <property type="match status" value="1"/>
</dbReference>
<keyword evidence="4" id="KW-0677">Repeat</keyword>
<dbReference type="GO" id="GO:0000122">
    <property type="term" value="P:negative regulation of transcription by RNA polymerase II"/>
    <property type="evidence" value="ECO:0007669"/>
    <property type="project" value="TreeGrafter"/>
</dbReference>
<dbReference type="CDD" id="cd06006">
    <property type="entry name" value="R3H_unknown_2"/>
    <property type="match status" value="1"/>
</dbReference>
<dbReference type="Proteomes" id="UP000182658">
    <property type="component" value="Unassembled WGS sequence"/>
</dbReference>
<dbReference type="OrthoDB" id="6512771at2759"/>
<dbReference type="InterPro" id="IPR034077">
    <property type="entry name" value="R3H_FAP1"/>
</dbReference>
<evidence type="ECO:0000256" key="1">
    <source>
        <dbReference type="ARBA" id="ARBA00004123"/>
    </source>
</evidence>
<proteinExistence type="inferred from homology"/>
<dbReference type="GO" id="GO:0000981">
    <property type="term" value="F:DNA-binding transcription factor activity, RNA polymerase II-specific"/>
    <property type="evidence" value="ECO:0007669"/>
    <property type="project" value="TreeGrafter"/>
</dbReference>
<evidence type="ECO:0000256" key="3">
    <source>
        <dbReference type="ARBA" id="ARBA00022723"/>
    </source>
</evidence>
<comment type="similarity">
    <text evidence="2">Belongs to the NFX1 family.</text>
</comment>
<evidence type="ECO:0000313" key="13">
    <source>
        <dbReference type="Proteomes" id="UP000182658"/>
    </source>
</evidence>
<evidence type="ECO:0000256" key="6">
    <source>
        <dbReference type="ARBA" id="ARBA00022833"/>
    </source>
</evidence>
<accession>A0A1J7J536</accession>
<reference evidence="12 13" key="1">
    <citation type="submission" date="2016-10" db="EMBL/GenBank/DDBJ databases">
        <title>Draft genome sequence of Coniochaeta ligniaria NRRL30616, a lignocellulolytic fungus for bioabatement of inhibitors in plant biomass hydrolysates.</title>
        <authorList>
            <consortium name="DOE Joint Genome Institute"/>
            <person name="Jimenez D.J."/>
            <person name="Hector R.E."/>
            <person name="Riley R."/>
            <person name="Sun H."/>
            <person name="Grigoriev I.V."/>
            <person name="Van Elsas J.D."/>
            <person name="Nichols N.N."/>
        </authorList>
    </citation>
    <scope>NUCLEOTIDE SEQUENCE [LARGE SCALE GENOMIC DNA]</scope>
    <source>
        <strain evidence="12 13">NRRL 30616</strain>
    </source>
</reference>
<evidence type="ECO:0000256" key="10">
    <source>
        <dbReference type="SAM" id="MobiDB-lite"/>
    </source>
</evidence>
<name>A0A1J7J536_9PEZI</name>
<dbReference type="SMART" id="SM00393">
    <property type="entry name" value="R3H"/>
    <property type="match status" value="1"/>
</dbReference>
<dbReference type="GO" id="GO:0005634">
    <property type="term" value="C:nucleus"/>
    <property type="evidence" value="ECO:0007669"/>
    <property type="project" value="UniProtKB-SubCell"/>
</dbReference>
<keyword evidence="5" id="KW-0863">Zinc-finger</keyword>
<feature type="domain" description="R3H" evidence="11">
    <location>
        <begin position="832"/>
        <end position="895"/>
    </location>
</feature>
<evidence type="ECO:0000313" key="12">
    <source>
        <dbReference type="EMBL" id="OIW34894.1"/>
    </source>
</evidence>
<protein>
    <recommendedName>
        <fullName evidence="11">R3H domain-containing protein</fullName>
    </recommendedName>
</protein>
<sequence length="1135" mass="122896">MAENQPPPQVATSASRGRRGGRRGGRGGRGGQGGASRPTGADSISSHPDAVPHVAPSVAQPPSEVASNSGLQEPSHRGSRGGRGRGDGSRRGRGNRPVAQASNLAPRRTFGGRLTSGNGVDAVDEAIPALSAAAPEFVPGQQVATPMPALPRQSGQEPKSTAQDLPTRIHEDIDRGHYECVMCTSEVVRSSKIWSCTICWTVTHMHCVKKWHKNQLQQQQDNPNPSSSQPSGWRCPGCNSSLQGEPGVYHCWCGKEVNPKSIPGLTPHSCGQTCTKQKPTCPHPCSLTCHAGPCPPCTLMGPTQTCFCGKNTSTKRCIETDYGKGWSCQEICGDLLPCGEHTCSRPCHPGLCGGCEIPIPSVCYCGQERKNMPCDQRGDVRGSYNHGQLIAPENSEEALPSWFEGCFECSKKCGRKFDCDFHTCEKSCHPQDDEPAHCPLSPDVVNRCPCGKTSLQGISREPRTSCQDPIPHCDKRCDKVLSCGHHCPDKCHTGPCSPCFQTIEISCRCSRTTVKSVCHQGDVQQPMCFRTCRAQLNCGRHECGERCCPGEKKAMERRKSKRSANANENIEAEHICLNACGRTLRCGEHTCQQLCHRGQCPSCLEAVFDEISCSCGRTVLQPPQPCGTRPPECRFDCTRPRPCGHPTVSHQCHPDDVACPKCPFLVEKPCICGKKTLKNQPCWFDGATCGLPCGNKLKCGAHECRKLCHRPGECEDVGVAGSHCAQPCGKVRKSCDHTCADTCHAPYPCREDKPCQSKTFVTCPCQHRKQEIRCQATWTNPSPSRDMLKCDDECLRLQRNRRLADALNVDPDHTDDHIPYSDTTLKLYRDNTVWAQQQEREFRVFASDVEEKRIRFKPMPAHQRAFLHALAEDFGLDSESQDPEPHRHVAVFKTPRFVSAPKKTLSQCVRAVAKPVSAPATASGSRSSSPGKDAFNALLLSAPRFGITIDELEHALASDFAAARKSAPAVSFATTFLNEHEVVIQAHAKATAAAVATAAATPQAVEAVLKTLKPAVAKTVAASGLAGSVALCRVDSASNTITKREGGPDSAGWNAVASRGPWRRGVAPAAPVKEERKGFGFVALRRLGEKKKVEVVEDDWLAAAEKMDDGDKDDGDIAKEGEGEEDLSTSVDAQA</sequence>
<dbReference type="EMBL" id="KV875093">
    <property type="protein sequence ID" value="OIW34894.1"/>
    <property type="molecule type" value="Genomic_DNA"/>
</dbReference>
<evidence type="ECO:0000259" key="11">
    <source>
        <dbReference type="PROSITE" id="PS51061"/>
    </source>
</evidence>
<keyword evidence="3" id="KW-0479">Metal-binding</keyword>
<feature type="region of interest" description="Disordered" evidence="10">
    <location>
        <begin position="1102"/>
        <end position="1135"/>
    </location>
</feature>
<dbReference type="GO" id="GO:0000977">
    <property type="term" value="F:RNA polymerase II transcription regulatory region sequence-specific DNA binding"/>
    <property type="evidence" value="ECO:0007669"/>
    <property type="project" value="TreeGrafter"/>
</dbReference>
<dbReference type="InterPro" id="IPR001374">
    <property type="entry name" value="R3H_dom"/>
</dbReference>